<gene>
    <name evidence="2" type="ORF">M9Y10_014041</name>
</gene>
<feature type="region of interest" description="Disordered" evidence="1">
    <location>
        <begin position="48"/>
        <end position="67"/>
    </location>
</feature>
<accession>A0ABR2KZ96</accession>
<proteinExistence type="predicted"/>
<feature type="region of interest" description="Disordered" evidence="1">
    <location>
        <begin position="1"/>
        <end position="22"/>
    </location>
</feature>
<organism evidence="2 3">
    <name type="scientific">Tritrichomonas musculus</name>
    <dbReference type="NCBI Taxonomy" id="1915356"/>
    <lineage>
        <taxon>Eukaryota</taxon>
        <taxon>Metamonada</taxon>
        <taxon>Parabasalia</taxon>
        <taxon>Tritrichomonadida</taxon>
        <taxon>Tritrichomonadidae</taxon>
        <taxon>Tritrichomonas</taxon>
    </lineage>
</organism>
<reference evidence="2 3" key="1">
    <citation type="submission" date="2024-04" db="EMBL/GenBank/DDBJ databases">
        <title>Tritrichomonas musculus Genome.</title>
        <authorList>
            <person name="Alves-Ferreira E."/>
            <person name="Grigg M."/>
            <person name="Lorenzi H."/>
            <person name="Galac M."/>
        </authorList>
    </citation>
    <scope>NUCLEOTIDE SEQUENCE [LARGE SCALE GENOMIC DNA]</scope>
    <source>
        <strain evidence="2 3">EAF2021</strain>
    </source>
</reference>
<sequence>MQNSGYSSEEEEEEIKEKKKRKLRIKNYLTNNANPAVKTDVGSLIFREKPPFKKNNSQDRLPQRIHK</sequence>
<comment type="caution">
    <text evidence="2">The sequence shown here is derived from an EMBL/GenBank/DDBJ whole genome shotgun (WGS) entry which is preliminary data.</text>
</comment>
<dbReference type="EMBL" id="JAPFFF010000002">
    <property type="protein sequence ID" value="KAK8896148.1"/>
    <property type="molecule type" value="Genomic_DNA"/>
</dbReference>
<keyword evidence="3" id="KW-1185">Reference proteome</keyword>
<protein>
    <submittedName>
        <fullName evidence="2">Uncharacterized protein</fullName>
    </submittedName>
</protein>
<dbReference type="Proteomes" id="UP001470230">
    <property type="component" value="Unassembled WGS sequence"/>
</dbReference>
<name>A0ABR2KZ96_9EUKA</name>
<evidence type="ECO:0000313" key="2">
    <source>
        <dbReference type="EMBL" id="KAK8896148.1"/>
    </source>
</evidence>
<evidence type="ECO:0000313" key="3">
    <source>
        <dbReference type="Proteomes" id="UP001470230"/>
    </source>
</evidence>
<evidence type="ECO:0000256" key="1">
    <source>
        <dbReference type="SAM" id="MobiDB-lite"/>
    </source>
</evidence>